<keyword evidence="3" id="KW-0862">Zinc</keyword>
<organism evidence="5 6">
    <name type="scientific">Tetradesmus obliquus</name>
    <name type="common">Green alga</name>
    <name type="synonym">Acutodesmus obliquus</name>
    <dbReference type="NCBI Taxonomy" id="3088"/>
    <lineage>
        <taxon>Eukaryota</taxon>
        <taxon>Viridiplantae</taxon>
        <taxon>Chlorophyta</taxon>
        <taxon>core chlorophytes</taxon>
        <taxon>Chlorophyceae</taxon>
        <taxon>CS clade</taxon>
        <taxon>Sphaeropleales</taxon>
        <taxon>Scenedesmaceae</taxon>
        <taxon>Tetradesmus</taxon>
    </lineage>
</organism>
<dbReference type="SUPFAM" id="SSF52467">
    <property type="entry name" value="DHS-like NAD/FAD-binding domain"/>
    <property type="match status" value="1"/>
</dbReference>
<keyword evidence="1" id="KW-0808">Transferase</keyword>
<keyword evidence="6" id="KW-1185">Reference proteome</keyword>
<evidence type="ECO:0000313" key="5">
    <source>
        <dbReference type="EMBL" id="WIA09476.1"/>
    </source>
</evidence>
<protein>
    <recommendedName>
        <fullName evidence="4">Deacetylase sirtuin-type domain-containing protein</fullName>
    </recommendedName>
</protein>
<evidence type="ECO:0000256" key="3">
    <source>
        <dbReference type="PROSITE-ProRule" id="PRU00236"/>
    </source>
</evidence>
<dbReference type="InterPro" id="IPR003000">
    <property type="entry name" value="Sirtuin"/>
</dbReference>
<reference evidence="5 6" key="1">
    <citation type="submission" date="2023-05" db="EMBL/GenBank/DDBJ databases">
        <title>A 100% complete, gapless, phased diploid assembly of the Scenedesmus obliquus UTEX 3031 genome.</title>
        <authorList>
            <person name="Biondi T.C."/>
            <person name="Hanschen E.R."/>
            <person name="Kwon T."/>
            <person name="Eng W."/>
            <person name="Kruse C.P.S."/>
            <person name="Koehler S.I."/>
            <person name="Kunde Y."/>
            <person name="Gleasner C.D."/>
            <person name="You Mak K.T."/>
            <person name="Polle J."/>
            <person name="Hovde B.T."/>
            <person name="Starkenburg S.R."/>
        </authorList>
    </citation>
    <scope>NUCLEOTIDE SEQUENCE [LARGE SCALE GENOMIC DNA]</scope>
    <source>
        <strain evidence="5 6">DOE0152z</strain>
    </source>
</reference>
<dbReference type="PROSITE" id="PS50305">
    <property type="entry name" value="SIRTUIN"/>
    <property type="match status" value="1"/>
</dbReference>
<feature type="binding site" evidence="3">
    <location>
        <position position="135"/>
    </location>
    <ligand>
        <name>Zn(2+)</name>
        <dbReference type="ChEBI" id="CHEBI:29105"/>
    </ligand>
</feature>
<dbReference type="PANTHER" id="PTHR11085:SF10">
    <property type="entry name" value="NAD-DEPENDENT PROTEIN DEACYLASE SIRTUIN-5, MITOCHONDRIAL-RELATED"/>
    <property type="match status" value="1"/>
</dbReference>
<dbReference type="Gene3D" id="3.40.50.1220">
    <property type="entry name" value="TPP-binding domain"/>
    <property type="match status" value="1"/>
</dbReference>
<keyword evidence="3" id="KW-0479">Metal-binding</keyword>
<dbReference type="Proteomes" id="UP001244341">
    <property type="component" value="Chromosome 1b"/>
</dbReference>
<sequence length="335" mass="35322">MAAKLLASRGDMVLASAAACKGQLRRTLTSSVQFSSTTRRDYRGPGGAYTTGFTPMTHQQFMAKPENRSRYWARSFAGWHEFAFVQPNAAHEAIARLQGRGWLDLVITQNVDRLHHKGGSGRVLELHGTTHRVVCMDCGHSSCRHEVQQRLADLNPHMAAAVRHASSAAAAAAGGGGISNRGAYERALRVGTAADARKVAAGADAEQVPVVRPDGDIELGDAGRHFRTAACAACGGQVLKPDVVFFGDSVPKGRVESALSAVQSSDLLLVVGSSLMVWSAFRLVKAAKAAGAALAIVNVGPTRADDLADVKVEALAGEVCMQLAMHPSLLVPRVA</sequence>
<keyword evidence="2" id="KW-0520">NAD</keyword>
<dbReference type="Pfam" id="PF02146">
    <property type="entry name" value="SIR2"/>
    <property type="match status" value="1"/>
</dbReference>
<dbReference type="InterPro" id="IPR029035">
    <property type="entry name" value="DHS-like_NAD/FAD-binding_dom"/>
</dbReference>
<evidence type="ECO:0000256" key="2">
    <source>
        <dbReference type="ARBA" id="ARBA00023027"/>
    </source>
</evidence>
<dbReference type="InterPro" id="IPR050134">
    <property type="entry name" value="NAD-dep_sirtuin_deacylases"/>
</dbReference>
<feature type="domain" description="Deacetylase sirtuin-type" evidence="4">
    <location>
        <begin position="1"/>
        <end position="335"/>
    </location>
</feature>
<evidence type="ECO:0000259" key="4">
    <source>
        <dbReference type="PROSITE" id="PS50305"/>
    </source>
</evidence>
<name>A0ABY8TK25_TETOB</name>
<evidence type="ECO:0000313" key="6">
    <source>
        <dbReference type="Proteomes" id="UP001244341"/>
    </source>
</evidence>
<feature type="binding site" evidence="3">
    <location>
        <position position="231"/>
    </location>
    <ligand>
        <name>Zn(2+)</name>
        <dbReference type="ChEBI" id="CHEBI:29105"/>
    </ligand>
</feature>
<dbReference type="InterPro" id="IPR026590">
    <property type="entry name" value="Ssirtuin_cat_dom"/>
</dbReference>
<dbReference type="EMBL" id="CP126208">
    <property type="protein sequence ID" value="WIA09476.1"/>
    <property type="molecule type" value="Genomic_DNA"/>
</dbReference>
<dbReference type="PANTHER" id="PTHR11085">
    <property type="entry name" value="NAD-DEPENDENT PROTEIN DEACYLASE SIRTUIN-5, MITOCHONDRIAL-RELATED"/>
    <property type="match status" value="1"/>
</dbReference>
<feature type="active site" description="Proton acceptor" evidence="3">
    <location>
        <position position="127"/>
    </location>
</feature>
<feature type="binding site" evidence="3">
    <location>
        <position position="234"/>
    </location>
    <ligand>
        <name>Zn(2+)</name>
        <dbReference type="ChEBI" id="CHEBI:29105"/>
    </ligand>
</feature>
<gene>
    <name evidence="5" type="ORF">OEZ85_008877</name>
</gene>
<feature type="binding site" evidence="3">
    <location>
        <position position="138"/>
    </location>
    <ligand>
        <name>Zn(2+)</name>
        <dbReference type="ChEBI" id="CHEBI:29105"/>
    </ligand>
</feature>
<proteinExistence type="predicted"/>
<accession>A0ABY8TK25</accession>
<evidence type="ECO:0000256" key="1">
    <source>
        <dbReference type="ARBA" id="ARBA00022679"/>
    </source>
</evidence>